<keyword evidence="3" id="KW-1185">Reference proteome</keyword>
<feature type="compositionally biased region" description="Low complexity" evidence="1">
    <location>
        <begin position="126"/>
        <end position="139"/>
    </location>
</feature>
<dbReference type="Proteomes" id="UP000604825">
    <property type="component" value="Unassembled WGS sequence"/>
</dbReference>
<evidence type="ECO:0000256" key="1">
    <source>
        <dbReference type="SAM" id="MobiDB-lite"/>
    </source>
</evidence>
<reference evidence="2" key="1">
    <citation type="submission" date="2020-10" db="EMBL/GenBank/DDBJ databases">
        <authorList>
            <person name="Han B."/>
            <person name="Lu T."/>
            <person name="Zhao Q."/>
            <person name="Huang X."/>
            <person name="Zhao Y."/>
        </authorList>
    </citation>
    <scope>NUCLEOTIDE SEQUENCE</scope>
</reference>
<organism evidence="2 3">
    <name type="scientific">Miscanthus lutarioriparius</name>
    <dbReference type="NCBI Taxonomy" id="422564"/>
    <lineage>
        <taxon>Eukaryota</taxon>
        <taxon>Viridiplantae</taxon>
        <taxon>Streptophyta</taxon>
        <taxon>Embryophyta</taxon>
        <taxon>Tracheophyta</taxon>
        <taxon>Spermatophyta</taxon>
        <taxon>Magnoliopsida</taxon>
        <taxon>Liliopsida</taxon>
        <taxon>Poales</taxon>
        <taxon>Poaceae</taxon>
        <taxon>PACMAD clade</taxon>
        <taxon>Panicoideae</taxon>
        <taxon>Andropogonodae</taxon>
        <taxon>Andropogoneae</taxon>
        <taxon>Saccharinae</taxon>
        <taxon>Miscanthus</taxon>
    </lineage>
</organism>
<dbReference type="EMBL" id="CAJGYO010000003">
    <property type="protein sequence ID" value="CAD6220133.1"/>
    <property type="molecule type" value="Genomic_DNA"/>
</dbReference>
<dbReference type="AlphaFoldDB" id="A0A811N9X5"/>
<protein>
    <submittedName>
        <fullName evidence="2">Uncharacterized protein</fullName>
    </submittedName>
</protein>
<feature type="compositionally biased region" description="Low complexity" evidence="1">
    <location>
        <begin position="167"/>
        <end position="192"/>
    </location>
</feature>
<dbReference type="OrthoDB" id="1933837at2759"/>
<accession>A0A811N9X5</accession>
<name>A0A811N9X5_9POAL</name>
<comment type="caution">
    <text evidence="2">The sequence shown here is derived from an EMBL/GenBank/DDBJ whole genome shotgun (WGS) entry which is preliminary data.</text>
</comment>
<dbReference type="PRINTS" id="PR01217">
    <property type="entry name" value="PRICHEXTENSN"/>
</dbReference>
<sequence>MGRPRATAAAATSRPRRNPKPKPDSSFLSPLASPSATPRTRTRTRKGAIRGGGPSPVSSSPGSSPADLNISFLSSPGSASPPKPKPKLRSRAKPKSKPDPSFLSPLASPSPSPAPRTRKRAVRGVGSSPASSSPGSSPADLSISFLSSPGSPASPPKPSARAKHAARAPLVASPGAATPSPAASPQPASVAATGVSSVGDLRTAVASQMENLKRRLDALHSRAHADLDASFSPVSKRIKTQNKACQQLADEVDKEHKKMSDDIKESSEIARAKYKQIIAEAEASTTRVCKVTIPVMTKSVEKAIDDSLLHIKRTVESSCRDVLTYTNCDIDPEEAEHALEIAEADLNRI</sequence>
<feature type="compositionally biased region" description="Low complexity" evidence="1">
    <location>
        <begin position="25"/>
        <end position="39"/>
    </location>
</feature>
<dbReference type="PANTHER" id="PTHR37371">
    <property type="entry name" value="OS08G0180400 PROTEIN"/>
    <property type="match status" value="1"/>
</dbReference>
<feature type="compositionally biased region" description="Basic residues" evidence="1">
    <location>
        <begin position="84"/>
        <end position="95"/>
    </location>
</feature>
<evidence type="ECO:0000313" key="3">
    <source>
        <dbReference type="Proteomes" id="UP000604825"/>
    </source>
</evidence>
<proteinExistence type="predicted"/>
<feature type="compositionally biased region" description="Low complexity" evidence="1">
    <location>
        <begin position="55"/>
        <end position="65"/>
    </location>
</feature>
<dbReference type="PANTHER" id="PTHR37371:SF8">
    <property type="entry name" value="OS07G0452600 PROTEIN"/>
    <property type="match status" value="1"/>
</dbReference>
<feature type="compositionally biased region" description="Low complexity" evidence="1">
    <location>
        <begin position="1"/>
        <end position="13"/>
    </location>
</feature>
<feature type="region of interest" description="Disordered" evidence="1">
    <location>
        <begin position="1"/>
        <end position="195"/>
    </location>
</feature>
<gene>
    <name evidence="2" type="ORF">NCGR_LOCUS13706</name>
</gene>
<evidence type="ECO:0000313" key="2">
    <source>
        <dbReference type="EMBL" id="CAD6220133.1"/>
    </source>
</evidence>